<name>A0A7X2LW45_9BURK</name>
<dbReference type="RefSeq" id="WP_154381417.1">
    <property type="nucleotide sequence ID" value="NZ_WKJJ01000028.1"/>
</dbReference>
<comment type="caution">
    <text evidence="1">The sequence shown here is derived from an EMBL/GenBank/DDBJ whole genome shotgun (WGS) entry which is preliminary data.</text>
</comment>
<protein>
    <submittedName>
        <fullName evidence="1">Uncharacterized protein</fullName>
    </submittedName>
</protein>
<evidence type="ECO:0000313" key="1">
    <source>
        <dbReference type="EMBL" id="MRV76171.1"/>
    </source>
</evidence>
<dbReference type="Proteomes" id="UP000446768">
    <property type="component" value="Unassembled WGS sequence"/>
</dbReference>
<reference evidence="1 2" key="1">
    <citation type="submission" date="2019-11" db="EMBL/GenBank/DDBJ databases">
        <title>Novel species isolated from a subtropical stream in China.</title>
        <authorList>
            <person name="Lu H."/>
        </authorList>
    </citation>
    <scope>NUCLEOTIDE SEQUENCE [LARGE SCALE GENOMIC DNA]</scope>
    <source>
        <strain evidence="1 2">FT92W</strain>
    </source>
</reference>
<evidence type="ECO:0000313" key="2">
    <source>
        <dbReference type="Proteomes" id="UP000446768"/>
    </source>
</evidence>
<accession>A0A7X2LW45</accession>
<keyword evidence="2" id="KW-1185">Reference proteome</keyword>
<gene>
    <name evidence="1" type="ORF">GJ700_31130</name>
</gene>
<dbReference type="AlphaFoldDB" id="A0A7X2LW45"/>
<sequence>MKIKVIVATHKPAGFAALLLMEKTVLKWSGVQGGIEYFDRTPSDASPQTVQDLLRKKLTQLDSDEVAFCVLETNYPASKETYVWEGFDFAAYRGKAFFVFFDATAAMGEKAGVQQAVVNENVIRCGKNGQLNVVDLNSAHQKLHAQYVTRNGHE</sequence>
<dbReference type="EMBL" id="WKJJ01000028">
    <property type="protein sequence ID" value="MRV76171.1"/>
    <property type="molecule type" value="Genomic_DNA"/>
</dbReference>
<proteinExistence type="predicted"/>
<organism evidence="1 2">
    <name type="scientific">Pseudoduganella rivuli</name>
    <dbReference type="NCBI Taxonomy" id="2666085"/>
    <lineage>
        <taxon>Bacteria</taxon>
        <taxon>Pseudomonadati</taxon>
        <taxon>Pseudomonadota</taxon>
        <taxon>Betaproteobacteria</taxon>
        <taxon>Burkholderiales</taxon>
        <taxon>Oxalobacteraceae</taxon>
        <taxon>Telluria group</taxon>
        <taxon>Pseudoduganella</taxon>
    </lineage>
</organism>